<name>A0A3M7RLC0_BRAPC</name>
<dbReference type="Proteomes" id="UP000276133">
    <property type="component" value="Unassembled WGS sequence"/>
</dbReference>
<organism evidence="1 2">
    <name type="scientific">Brachionus plicatilis</name>
    <name type="common">Marine rotifer</name>
    <name type="synonym">Brachionus muelleri</name>
    <dbReference type="NCBI Taxonomy" id="10195"/>
    <lineage>
        <taxon>Eukaryota</taxon>
        <taxon>Metazoa</taxon>
        <taxon>Spiralia</taxon>
        <taxon>Gnathifera</taxon>
        <taxon>Rotifera</taxon>
        <taxon>Eurotatoria</taxon>
        <taxon>Monogononta</taxon>
        <taxon>Pseudotrocha</taxon>
        <taxon>Ploima</taxon>
        <taxon>Brachionidae</taxon>
        <taxon>Brachionus</taxon>
    </lineage>
</organism>
<gene>
    <name evidence="1" type="ORF">BpHYR1_009145</name>
</gene>
<accession>A0A3M7RLC0</accession>
<reference evidence="1 2" key="1">
    <citation type="journal article" date="2018" name="Sci. Rep.">
        <title>Genomic signatures of local adaptation to the degree of environmental predictability in rotifers.</title>
        <authorList>
            <person name="Franch-Gras L."/>
            <person name="Hahn C."/>
            <person name="Garcia-Roger E.M."/>
            <person name="Carmona M.J."/>
            <person name="Serra M."/>
            <person name="Gomez A."/>
        </authorList>
    </citation>
    <scope>NUCLEOTIDE SEQUENCE [LARGE SCALE GENOMIC DNA]</scope>
    <source>
        <strain evidence="1">HYR1</strain>
    </source>
</reference>
<evidence type="ECO:0000313" key="2">
    <source>
        <dbReference type="Proteomes" id="UP000276133"/>
    </source>
</evidence>
<evidence type="ECO:0000313" key="1">
    <source>
        <dbReference type="EMBL" id="RNA24284.1"/>
    </source>
</evidence>
<proteinExistence type="predicted"/>
<comment type="caution">
    <text evidence="1">The sequence shown here is derived from an EMBL/GenBank/DDBJ whole genome shotgun (WGS) entry which is preliminary data.</text>
</comment>
<dbReference type="EMBL" id="REGN01003147">
    <property type="protein sequence ID" value="RNA24284.1"/>
    <property type="molecule type" value="Genomic_DNA"/>
</dbReference>
<dbReference type="AlphaFoldDB" id="A0A3M7RLC0"/>
<sequence>MFTNFQVGIFMPNTDALQLKIIPFKQDSINMVT</sequence>
<keyword evidence="2" id="KW-1185">Reference proteome</keyword>
<protein>
    <submittedName>
        <fullName evidence="1">Uncharacterized protein</fullName>
    </submittedName>
</protein>